<dbReference type="Proteomes" id="UP000427108">
    <property type="component" value="Chromosome"/>
</dbReference>
<gene>
    <name evidence="1" type="ORF">GJ746_11055</name>
</gene>
<dbReference type="AlphaFoldDB" id="A0A6B8MSH4"/>
<sequence>MSNLFDDNSLRADLSSSEEGLGSALSMHHDGKTVAKHIDDYLDLRRNITTLAALKLTADGWTDQTAAFQEILDTFAAGDDYWQIDGNGQTIVISDMITIDVARVGLCNIVIKHTIVSSPTPIYALKINGSAFSDRRSKGRFAKWEGVWLQGAVSRNQGNVHGVLISPTNSIAQVAMRDIDIQRFDGGLVLDTNTYLPIFENWTIHNCNICLTTTTYTEYKATGTPGTALSNSGENIRFNNCLFSDSNMLARPMGIEGFFHFLNTSFDYSGSSSSQNYDQFADFRQGSSVYCTGCHFESGNASDNWRGNVFRVNTSVGVSLDKCTIRASNTYNAAPYFFYDEGTYGQFSMDDCNVWGQGVVWWSNRGLTKFYPMINVQSSAVRGYISEKSDLITDPDFSQSSGIDLVDNWHVVDGTRSGAVVSDILSCEVVTHTDGENNTYSSLKITKLKALTGATLRLYVKAPRTDFAPLGHVSICSDNILTPTGVVSVTVGLAKTKGLFDMYGMPVLTKVVPKYSKTVPSINTTMTRVNARGVLTKSDENNGYDYIFLSVNLGGLAAKDVVYISGVNVEVPKRA</sequence>
<dbReference type="EMBL" id="CP046115">
    <property type="protein sequence ID" value="QGN37809.1"/>
    <property type="molecule type" value="Genomic_DNA"/>
</dbReference>
<dbReference type="InterPro" id="IPR011050">
    <property type="entry name" value="Pectin_lyase_fold/virulence"/>
</dbReference>
<dbReference type="SUPFAM" id="SSF51126">
    <property type="entry name" value="Pectin lyase-like"/>
    <property type="match status" value="1"/>
</dbReference>
<proteinExistence type="predicted"/>
<accession>A0A6B8MSH4</accession>
<dbReference type="OrthoDB" id="6502305at2"/>
<evidence type="ECO:0000313" key="1">
    <source>
        <dbReference type="EMBL" id="QGN37809.1"/>
    </source>
</evidence>
<dbReference type="RefSeq" id="WP_154680235.1">
    <property type="nucleotide sequence ID" value="NZ_CP046115.1"/>
</dbReference>
<organism evidence="1 2">
    <name type="scientific">Klebsiella oxytoca</name>
    <dbReference type="NCBI Taxonomy" id="571"/>
    <lineage>
        <taxon>Bacteria</taxon>
        <taxon>Pseudomonadati</taxon>
        <taxon>Pseudomonadota</taxon>
        <taxon>Gammaproteobacteria</taxon>
        <taxon>Enterobacterales</taxon>
        <taxon>Enterobacteriaceae</taxon>
        <taxon>Klebsiella/Raoultella group</taxon>
        <taxon>Klebsiella</taxon>
    </lineage>
</organism>
<name>A0A6B8MSH4_KLEOX</name>
<reference evidence="1 2" key="1">
    <citation type="submission" date="2019-11" db="EMBL/GenBank/DDBJ databases">
        <title>Isolation and Application of One Kind of P-Hydroxybenzoic Acid Degrading Bacterium in Mitigating Cropping Obstacle of Cucumber.</title>
        <authorList>
            <person name="Wu F."/>
            <person name="An Y."/>
        </authorList>
    </citation>
    <scope>NUCLEOTIDE SEQUENCE [LARGE SCALE GENOMIC DNA]</scope>
    <source>
        <strain evidence="1 2">P620</strain>
    </source>
</reference>
<protein>
    <submittedName>
        <fullName evidence="1">Uncharacterized protein</fullName>
    </submittedName>
</protein>
<evidence type="ECO:0000313" key="2">
    <source>
        <dbReference type="Proteomes" id="UP000427108"/>
    </source>
</evidence>